<feature type="domain" description="DOMON" evidence="9">
    <location>
        <begin position="583"/>
        <end position="711"/>
    </location>
</feature>
<feature type="transmembrane region" description="Helical" evidence="7">
    <location>
        <begin position="837"/>
        <end position="858"/>
    </location>
</feature>
<feature type="transmembrane region" description="Helical" evidence="7">
    <location>
        <begin position="902"/>
        <end position="925"/>
    </location>
</feature>
<dbReference type="InterPro" id="IPR042789">
    <property type="entry name" value="FRRS1L"/>
</dbReference>
<dbReference type="PANTHER" id="PTHR46902">
    <property type="entry name" value="DOMON DOMAIN-CONTAINING PROTEIN FRRS1L"/>
    <property type="match status" value="1"/>
</dbReference>
<keyword evidence="8" id="KW-0732">Signal</keyword>
<name>A0ABR1C5L2_NECAM</name>
<dbReference type="SMART" id="SM00665">
    <property type="entry name" value="B561"/>
    <property type="match status" value="1"/>
</dbReference>
<dbReference type="Pfam" id="PF03188">
    <property type="entry name" value="Cytochrom_B561"/>
    <property type="match status" value="1"/>
</dbReference>
<accession>A0ABR1C5L2</accession>
<feature type="signal peptide" evidence="8">
    <location>
        <begin position="1"/>
        <end position="19"/>
    </location>
</feature>
<keyword evidence="3 7" id="KW-0812">Transmembrane</keyword>
<keyword evidence="5 7" id="KW-1133">Transmembrane helix</keyword>
<evidence type="ECO:0000313" key="12">
    <source>
        <dbReference type="Proteomes" id="UP001303046"/>
    </source>
</evidence>
<dbReference type="CDD" id="cd08760">
    <property type="entry name" value="Cyt_b561_FRRS1_like"/>
    <property type="match status" value="1"/>
</dbReference>
<feature type="transmembrane region" description="Helical" evidence="7">
    <location>
        <begin position="798"/>
        <end position="817"/>
    </location>
</feature>
<evidence type="ECO:0000256" key="6">
    <source>
        <dbReference type="ARBA" id="ARBA00023136"/>
    </source>
</evidence>
<dbReference type="EMBL" id="JAVFWL010000002">
    <property type="protein sequence ID" value="KAK6732953.1"/>
    <property type="molecule type" value="Genomic_DNA"/>
</dbReference>
<feature type="transmembrane region" description="Helical" evidence="7">
    <location>
        <begin position="945"/>
        <end position="967"/>
    </location>
</feature>
<evidence type="ECO:0000256" key="7">
    <source>
        <dbReference type="SAM" id="Phobius"/>
    </source>
</evidence>
<feature type="domain" description="DOMON" evidence="9">
    <location>
        <begin position="230"/>
        <end position="357"/>
    </location>
</feature>
<organism evidence="11 12">
    <name type="scientific">Necator americanus</name>
    <name type="common">Human hookworm</name>
    <dbReference type="NCBI Taxonomy" id="51031"/>
    <lineage>
        <taxon>Eukaryota</taxon>
        <taxon>Metazoa</taxon>
        <taxon>Ecdysozoa</taxon>
        <taxon>Nematoda</taxon>
        <taxon>Chromadorea</taxon>
        <taxon>Rhabditida</taxon>
        <taxon>Rhabditina</taxon>
        <taxon>Rhabditomorpha</taxon>
        <taxon>Strongyloidea</taxon>
        <taxon>Ancylostomatidae</taxon>
        <taxon>Bunostominae</taxon>
        <taxon>Necator</taxon>
    </lineage>
</organism>
<evidence type="ECO:0000259" key="10">
    <source>
        <dbReference type="PROSITE" id="PS50939"/>
    </source>
</evidence>
<keyword evidence="2" id="KW-0813">Transport</keyword>
<comment type="subcellular location">
    <subcellularLocation>
        <location evidence="1">Membrane</location>
    </subcellularLocation>
</comment>
<evidence type="ECO:0000313" key="11">
    <source>
        <dbReference type="EMBL" id="KAK6732953.1"/>
    </source>
</evidence>
<evidence type="ECO:0000256" key="3">
    <source>
        <dbReference type="ARBA" id="ARBA00022692"/>
    </source>
</evidence>
<feature type="domain" description="Cytochrome b561" evidence="10">
    <location>
        <begin position="720"/>
        <end position="926"/>
    </location>
</feature>
<keyword evidence="12" id="KW-1185">Reference proteome</keyword>
<gene>
    <name evidence="11" type="primary">Necator_chrII.g4789</name>
    <name evidence="11" type="ORF">RB195_016997</name>
</gene>
<evidence type="ECO:0008006" key="13">
    <source>
        <dbReference type="Google" id="ProtNLM"/>
    </source>
</evidence>
<reference evidence="11 12" key="1">
    <citation type="submission" date="2023-08" db="EMBL/GenBank/DDBJ databases">
        <title>A Necator americanus chromosomal reference genome.</title>
        <authorList>
            <person name="Ilik V."/>
            <person name="Petrzelkova K.J."/>
            <person name="Pardy F."/>
            <person name="Fuh T."/>
            <person name="Niatou-Singa F.S."/>
            <person name="Gouil Q."/>
            <person name="Baker L."/>
            <person name="Ritchie M.E."/>
            <person name="Jex A.R."/>
            <person name="Gazzola D."/>
            <person name="Li H."/>
            <person name="Toshio Fujiwara R."/>
            <person name="Zhan B."/>
            <person name="Aroian R.V."/>
            <person name="Pafco B."/>
            <person name="Schwarz E.M."/>
        </authorList>
    </citation>
    <scope>NUCLEOTIDE SEQUENCE [LARGE SCALE GENOMIC DNA]</scope>
    <source>
        <strain evidence="11 12">Aroian</strain>
        <tissue evidence="11">Whole animal</tissue>
    </source>
</reference>
<feature type="transmembrane region" description="Helical" evidence="7">
    <location>
        <begin position="756"/>
        <end position="777"/>
    </location>
</feature>
<dbReference type="Proteomes" id="UP001303046">
    <property type="component" value="Unassembled WGS sequence"/>
</dbReference>
<evidence type="ECO:0000256" key="2">
    <source>
        <dbReference type="ARBA" id="ARBA00022448"/>
    </source>
</evidence>
<proteinExistence type="predicted"/>
<feature type="domain" description="DOMON" evidence="9">
    <location>
        <begin position="408"/>
        <end position="535"/>
    </location>
</feature>
<feature type="domain" description="DOMON" evidence="9">
    <location>
        <begin position="46"/>
        <end position="179"/>
    </location>
</feature>
<dbReference type="PANTHER" id="PTHR46902:SF1">
    <property type="entry name" value="DOMON DOMAIN-CONTAINING PROTEIN FRRS1L"/>
    <property type="match status" value="1"/>
</dbReference>
<feature type="chain" id="PRO_5045915393" description="DOMON domain protein" evidence="8">
    <location>
        <begin position="20"/>
        <end position="969"/>
    </location>
</feature>
<evidence type="ECO:0000256" key="1">
    <source>
        <dbReference type="ARBA" id="ARBA00004370"/>
    </source>
</evidence>
<keyword evidence="4" id="KW-0249">Electron transport</keyword>
<dbReference type="PROSITE" id="PS50836">
    <property type="entry name" value="DOMON"/>
    <property type="match status" value="4"/>
</dbReference>
<evidence type="ECO:0000256" key="4">
    <source>
        <dbReference type="ARBA" id="ARBA00022982"/>
    </source>
</evidence>
<keyword evidence="6 7" id="KW-0472">Membrane</keyword>
<protein>
    <recommendedName>
        <fullName evidence="13">DOMON domain protein</fullName>
    </recommendedName>
</protein>
<sequence>MLPLVVTLLIFACSQRSHATGFDTGECGRTKGCFLPEDLECYNGCSGMRFSWILIDEGLMKFEITVDANSSNGIYVAVGFSHDDMMGDDSVIECSSIQGEALSLKLSYNINGTTDNSTDGEPTNRRLSNNGSEYFSQSLTSFTNGTVYCAGVLNITGAVEAGLLDFDPTNYYYLLMASGPTDKKGLLRHIHSVATPTALQLINIVPDFDTDPCGISKGCYLATNEDGTLNGVAVSYRMLNSSFVAFELTAPADSKNDVFVAVSFSTSRQLANTSSIECSSLGNESMSMKFSYNNEYENNVRIAGEKAVRATYFTQEIAVFQSGKIHCSAIVNVQGSLVSDEIFTYTPRPYYLILTTGNAVANGLLPPNSTSTSLLPKDLSQNEIDFSASTCGVMKSCVLPDQCYGGCNGMGFSYKLLSNSLMKIELFSVLAGKNQYVAVGFSNDDKMGNESVIECSAMGNERYSLKFSYNNATPSNVRISGEENIRASYFTQTNTISADGELYCTAIVNISGWSQNKEVFTYDSSQPYYILLASGSTNDQGLNVHSHAVVSSSRFLGADDTPGSFNNSSCGSTKGCFTANTGNGMTVSYQVISPESIRFELTMKTIATASVYLAVGFSSDNKMGQESVIECSALTGQSLSMKFSYNPTTKNVRIPGEENIRGQYFTNAKAAISDGVMYCSALVNVSGWPSSIGQVFKYDPEEKYFLLLAAGSAISSGLTQHSITAVSSPRLLSDYQANGSDGMSATTKMRLIRAHAILMLLSWFFCVPTAAMFARFLRTSWPTLKPGGLLIWFHVHRSANTLAIALSISSFICILAANNWDWTGPGSQSSKWGKTHSMVGIFALGLCWIQPFVSAIRCNPGHPRRPFFNWVHRCIGVIAMILATTTVCIAADHFVGIWPHRVAQIILSLMPITLLIILSVLFLFLDKFIDVNELNFQKIHRIRQLIVYVGVTAMAGITITLSVFVGIGA</sequence>
<dbReference type="SMART" id="SM00664">
    <property type="entry name" value="DoH"/>
    <property type="match status" value="4"/>
</dbReference>
<evidence type="ECO:0000259" key="9">
    <source>
        <dbReference type="PROSITE" id="PS50836"/>
    </source>
</evidence>
<evidence type="ECO:0000256" key="8">
    <source>
        <dbReference type="SAM" id="SignalP"/>
    </source>
</evidence>
<dbReference type="Gene3D" id="1.20.120.1770">
    <property type="match status" value="1"/>
</dbReference>
<dbReference type="InterPro" id="IPR005018">
    <property type="entry name" value="DOMON_domain"/>
</dbReference>
<feature type="transmembrane region" description="Helical" evidence="7">
    <location>
        <begin position="870"/>
        <end position="896"/>
    </location>
</feature>
<dbReference type="InterPro" id="IPR006593">
    <property type="entry name" value="Cyt_b561/ferric_Rdtase_TM"/>
</dbReference>
<dbReference type="Pfam" id="PF03351">
    <property type="entry name" value="DOMON"/>
    <property type="match status" value="3"/>
</dbReference>
<dbReference type="PROSITE" id="PS50939">
    <property type="entry name" value="CYTOCHROME_B561"/>
    <property type="match status" value="1"/>
</dbReference>
<comment type="caution">
    <text evidence="11">The sequence shown here is derived from an EMBL/GenBank/DDBJ whole genome shotgun (WGS) entry which is preliminary data.</text>
</comment>
<evidence type="ECO:0000256" key="5">
    <source>
        <dbReference type="ARBA" id="ARBA00022989"/>
    </source>
</evidence>